<evidence type="ECO:0000256" key="7">
    <source>
        <dbReference type="ARBA" id="ARBA00022993"/>
    </source>
</evidence>
<evidence type="ECO:0000256" key="4">
    <source>
        <dbReference type="ARBA" id="ARBA00022741"/>
    </source>
</evidence>
<dbReference type="Gene3D" id="3.40.50.620">
    <property type="entry name" value="HUPs"/>
    <property type="match status" value="1"/>
</dbReference>
<comment type="similarity">
    <text evidence="9">Belongs to the bacterial CoaD family.</text>
</comment>
<evidence type="ECO:0000313" key="12">
    <source>
        <dbReference type="Proteomes" id="UP000077255"/>
    </source>
</evidence>
<feature type="binding site" evidence="9">
    <location>
        <position position="96"/>
    </location>
    <ligand>
        <name>substrate</name>
    </ligand>
</feature>
<feature type="binding site" evidence="9">
    <location>
        <position position="82"/>
    </location>
    <ligand>
        <name>substrate</name>
    </ligand>
</feature>
<feature type="binding site" evidence="9">
    <location>
        <position position="16"/>
    </location>
    <ligand>
        <name>substrate</name>
    </ligand>
</feature>
<feature type="binding site" evidence="9">
    <location>
        <begin position="16"/>
        <end position="17"/>
    </location>
    <ligand>
        <name>ATP</name>
        <dbReference type="ChEBI" id="CHEBI:30616"/>
    </ligand>
</feature>
<keyword evidence="4 9" id="KW-0547">Nucleotide-binding</keyword>
<accession>A0A160MXR5</accession>
<sequence>MIKPPVNTRLAVYPGTFDPITNGHADLVARAAPLFDRIVVAVAESPNKGKGPGFSLQERIALARLALADLPSVEVRGFDCLLAQFVDQIGAGVIIRGLRAVSDFEYEFQLASMNRHLIPQVETLFLTPAEQYSFISSSLVREIGRLGGDISGFVHPAVQQAMRQRWHKKQPEKEGDHHA</sequence>
<comment type="cofactor">
    <cofactor evidence="9">
        <name>Mg(2+)</name>
        <dbReference type="ChEBI" id="CHEBI:18420"/>
    </cofactor>
</comment>
<keyword evidence="3 9" id="KW-0548">Nucleotidyltransferase</keyword>
<dbReference type="NCBIfam" id="TIGR01510">
    <property type="entry name" value="coaD_prev_kdtB"/>
    <property type="match status" value="1"/>
</dbReference>
<feature type="binding site" evidence="9">
    <location>
        <position position="48"/>
    </location>
    <ligand>
        <name>substrate</name>
    </ligand>
</feature>
<feature type="binding site" evidence="9">
    <location>
        <position position="107"/>
    </location>
    <ligand>
        <name>ATP</name>
        <dbReference type="ChEBI" id="CHEBI:30616"/>
    </ligand>
</feature>
<evidence type="ECO:0000256" key="9">
    <source>
        <dbReference type="HAMAP-Rule" id="MF_00151"/>
    </source>
</evidence>
<name>A0A160MXR5_9GAMM</name>
<dbReference type="KEGG" id="dtx:ATSB10_00840"/>
<dbReference type="EC" id="2.7.7.3" evidence="9"/>
<comment type="catalytic activity">
    <reaction evidence="8 9">
        <text>(R)-4'-phosphopantetheine + ATP + H(+) = 3'-dephospho-CoA + diphosphate</text>
        <dbReference type="Rhea" id="RHEA:19801"/>
        <dbReference type="ChEBI" id="CHEBI:15378"/>
        <dbReference type="ChEBI" id="CHEBI:30616"/>
        <dbReference type="ChEBI" id="CHEBI:33019"/>
        <dbReference type="ChEBI" id="CHEBI:57328"/>
        <dbReference type="ChEBI" id="CHEBI:61723"/>
        <dbReference type="EC" id="2.7.7.3"/>
    </reaction>
</comment>
<dbReference type="Proteomes" id="UP000077255">
    <property type="component" value="Chromosome"/>
</dbReference>
<feature type="binding site" evidence="9">
    <location>
        <position position="24"/>
    </location>
    <ligand>
        <name>ATP</name>
        <dbReference type="ChEBI" id="CHEBI:30616"/>
    </ligand>
</feature>
<dbReference type="GO" id="GO:0005737">
    <property type="term" value="C:cytoplasm"/>
    <property type="evidence" value="ECO:0007669"/>
    <property type="project" value="UniProtKB-SubCell"/>
</dbReference>
<dbReference type="GO" id="GO:0004595">
    <property type="term" value="F:pantetheine-phosphate adenylyltransferase activity"/>
    <property type="evidence" value="ECO:0007669"/>
    <property type="project" value="UniProtKB-UniRule"/>
</dbReference>
<keyword evidence="5 9" id="KW-0067">ATP-binding</keyword>
<evidence type="ECO:0000256" key="2">
    <source>
        <dbReference type="ARBA" id="ARBA00022679"/>
    </source>
</evidence>
<dbReference type="PANTHER" id="PTHR21342">
    <property type="entry name" value="PHOSPHOPANTETHEINE ADENYLYLTRANSFERASE"/>
    <property type="match status" value="1"/>
</dbReference>
<evidence type="ECO:0000256" key="3">
    <source>
        <dbReference type="ARBA" id="ARBA00022695"/>
    </source>
</evidence>
<evidence type="ECO:0000256" key="5">
    <source>
        <dbReference type="ARBA" id="ARBA00022840"/>
    </source>
</evidence>
<dbReference type="PRINTS" id="PR01020">
    <property type="entry name" value="LPSBIOSNTHSS"/>
</dbReference>
<dbReference type="Pfam" id="PF01467">
    <property type="entry name" value="CTP_transf_like"/>
    <property type="match status" value="1"/>
</dbReference>
<dbReference type="UniPathway" id="UPA00241">
    <property type="reaction ID" value="UER00355"/>
</dbReference>
<gene>
    <name evidence="9" type="primary">coaD</name>
    <name evidence="11" type="ORF">ATSB10_00840</name>
</gene>
<dbReference type="InterPro" id="IPR004821">
    <property type="entry name" value="Cyt_trans-like"/>
</dbReference>
<feature type="binding site" evidence="9">
    <location>
        <begin position="132"/>
        <end position="138"/>
    </location>
    <ligand>
        <name>ATP</name>
        <dbReference type="ChEBI" id="CHEBI:30616"/>
    </ligand>
</feature>
<evidence type="ECO:0000259" key="10">
    <source>
        <dbReference type="Pfam" id="PF01467"/>
    </source>
</evidence>
<keyword evidence="2 9" id="KW-0808">Transferase</keyword>
<comment type="subunit">
    <text evidence="9">Homohexamer.</text>
</comment>
<dbReference type="EMBL" id="CP014841">
    <property type="protein sequence ID" value="AND67538.1"/>
    <property type="molecule type" value="Genomic_DNA"/>
</dbReference>
<feature type="site" description="Transition state stabilizer" evidence="9">
    <location>
        <position position="24"/>
    </location>
</feature>
<feature type="binding site" evidence="9">
    <location>
        <begin position="97"/>
        <end position="99"/>
    </location>
    <ligand>
        <name>ATP</name>
        <dbReference type="ChEBI" id="CHEBI:30616"/>
    </ligand>
</feature>
<comment type="pathway">
    <text evidence="9">Cofactor biosynthesis; coenzyme A biosynthesis; CoA from (R)-pantothenate: step 4/5.</text>
</comment>
<dbReference type="RefSeq" id="WP_017462007.1">
    <property type="nucleotide sequence ID" value="NZ_CP014841.1"/>
</dbReference>
<dbReference type="AlphaFoldDB" id="A0A160MXR5"/>
<proteinExistence type="inferred from homology"/>
<dbReference type="GO" id="GO:0015937">
    <property type="term" value="P:coenzyme A biosynthetic process"/>
    <property type="evidence" value="ECO:0007669"/>
    <property type="project" value="UniProtKB-UniRule"/>
</dbReference>
<dbReference type="SUPFAM" id="SSF52374">
    <property type="entry name" value="Nucleotidylyl transferase"/>
    <property type="match status" value="1"/>
</dbReference>
<organism evidence="11 12">
    <name type="scientific">Dyella thiooxydans</name>
    <dbReference type="NCBI Taxonomy" id="445710"/>
    <lineage>
        <taxon>Bacteria</taxon>
        <taxon>Pseudomonadati</taxon>
        <taxon>Pseudomonadota</taxon>
        <taxon>Gammaproteobacteria</taxon>
        <taxon>Lysobacterales</taxon>
        <taxon>Rhodanobacteraceae</taxon>
        <taxon>Dyella</taxon>
    </lineage>
</organism>
<dbReference type="NCBIfam" id="TIGR00125">
    <property type="entry name" value="cyt_tran_rel"/>
    <property type="match status" value="1"/>
</dbReference>
<dbReference type="GO" id="GO:0005524">
    <property type="term" value="F:ATP binding"/>
    <property type="evidence" value="ECO:0007669"/>
    <property type="project" value="UniProtKB-KW"/>
</dbReference>
<evidence type="ECO:0000313" key="11">
    <source>
        <dbReference type="EMBL" id="AND67538.1"/>
    </source>
</evidence>
<evidence type="ECO:0000256" key="6">
    <source>
        <dbReference type="ARBA" id="ARBA00022842"/>
    </source>
</evidence>
<keyword evidence="12" id="KW-1185">Reference proteome</keyword>
<reference evidence="11 12" key="1">
    <citation type="submission" date="2016-02" db="EMBL/GenBank/DDBJ databases">
        <title>Complete genome sequencing and analysis of ATSB10, Dyella thiooxydans isolated from rhizosphere soil of sunflower (Helianthus annuus L.).</title>
        <authorList>
            <person name="Lee Y."/>
            <person name="Hwangbo K."/>
            <person name="Chung H."/>
            <person name="Yoo J."/>
            <person name="Kim K.Y."/>
            <person name="Sa T.M."/>
            <person name="Um Y."/>
            <person name="Madhaiyan M."/>
        </authorList>
    </citation>
    <scope>NUCLEOTIDE SEQUENCE [LARGE SCALE GENOMIC DNA]</scope>
    <source>
        <strain evidence="11 12">ATSB10</strain>
    </source>
</reference>
<dbReference type="HAMAP" id="MF_00151">
    <property type="entry name" value="PPAT_bact"/>
    <property type="match status" value="1"/>
</dbReference>
<evidence type="ECO:0000256" key="8">
    <source>
        <dbReference type="ARBA" id="ARBA00029346"/>
    </source>
</evidence>
<dbReference type="InterPro" id="IPR014729">
    <property type="entry name" value="Rossmann-like_a/b/a_fold"/>
</dbReference>
<dbReference type="CDD" id="cd02163">
    <property type="entry name" value="PPAT"/>
    <property type="match status" value="1"/>
</dbReference>
<keyword evidence="1 9" id="KW-0963">Cytoplasm</keyword>
<keyword evidence="6 9" id="KW-0460">Magnesium</keyword>
<comment type="function">
    <text evidence="9">Reversibly transfers an adenylyl group from ATP to 4'-phosphopantetheine, yielding dephospho-CoA (dPCoA) and pyrophosphate.</text>
</comment>
<protein>
    <recommendedName>
        <fullName evidence="9">Phosphopantetheine adenylyltransferase</fullName>
        <ecNumber evidence="9">2.7.7.3</ecNumber>
    </recommendedName>
    <alternativeName>
        <fullName evidence="9">Dephospho-CoA pyrophosphorylase</fullName>
    </alternativeName>
    <alternativeName>
        <fullName evidence="9">Pantetheine-phosphate adenylyltransferase</fullName>
        <shortName evidence="9">PPAT</shortName>
    </alternativeName>
</protein>
<evidence type="ECO:0000256" key="1">
    <source>
        <dbReference type="ARBA" id="ARBA00022490"/>
    </source>
</evidence>
<comment type="subcellular location">
    <subcellularLocation>
        <location evidence="9">Cytoplasm</location>
    </subcellularLocation>
</comment>
<dbReference type="PANTHER" id="PTHR21342:SF1">
    <property type="entry name" value="PHOSPHOPANTETHEINE ADENYLYLTRANSFERASE"/>
    <property type="match status" value="1"/>
</dbReference>
<keyword evidence="7 9" id="KW-0173">Coenzyme A biosynthesis</keyword>
<dbReference type="InterPro" id="IPR001980">
    <property type="entry name" value="PPAT"/>
</dbReference>
<dbReference type="PATRIC" id="fig|445710.3.peg.82"/>
<feature type="domain" description="Cytidyltransferase-like" evidence="10">
    <location>
        <begin position="12"/>
        <end position="142"/>
    </location>
</feature>
<dbReference type="STRING" id="445710.ATSB10_00840"/>